<dbReference type="EMBL" id="FCOX02000028">
    <property type="protein sequence ID" value="SAK90702.1"/>
    <property type="molecule type" value="Genomic_DNA"/>
</dbReference>
<dbReference type="OrthoDB" id="8966295at2"/>
<proteinExistence type="predicted"/>
<name>A0A158D7Q7_9BURK</name>
<evidence type="ECO:0000313" key="1">
    <source>
        <dbReference type="EMBL" id="SAK90702.1"/>
    </source>
</evidence>
<keyword evidence="2" id="KW-1185">Reference proteome</keyword>
<organism evidence="1 2">
    <name type="scientific">Caballeronia calidae</name>
    <dbReference type="NCBI Taxonomy" id="1777139"/>
    <lineage>
        <taxon>Bacteria</taxon>
        <taxon>Pseudomonadati</taxon>
        <taxon>Pseudomonadota</taxon>
        <taxon>Betaproteobacteria</taxon>
        <taxon>Burkholderiales</taxon>
        <taxon>Burkholderiaceae</taxon>
        <taxon>Caballeronia</taxon>
    </lineage>
</organism>
<dbReference type="AlphaFoldDB" id="A0A158D7Q7"/>
<accession>A0A158D7Q7</accession>
<gene>
    <name evidence="1" type="ORF">AWB78_04856</name>
</gene>
<dbReference type="Proteomes" id="UP000071859">
    <property type="component" value="Unassembled WGS sequence"/>
</dbReference>
<protein>
    <submittedName>
        <fullName evidence="1">Uncharacterized protein</fullName>
    </submittedName>
</protein>
<evidence type="ECO:0000313" key="2">
    <source>
        <dbReference type="Proteomes" id="UP000071859"/>
    </source>
</evidence>
<comment type="caution">
    <text evidence="1">The sequence shown here is derived from an EMBL/GenBank/DDBJ whole genome shotgun (WGS) entry which is preliminary data.</text>
</comment>
<reference evidence="1" key="1">
    <citation type="submission" date="2016-01" db="EMBL/GenBank/DDBJ databases">
        <authorList>
            <person name="Peeters C."/>
        </authorList>
    </citation>
    <scope>NUCLEOTIDE SEQUENCE</scope>
    <source>
        <strain evidence="1">LMG 29321</strain>
    </source>
</reference>
<sequence length="84" mass="9952">MLAIIHDKVRSEAAMLADKEDATLWRWFSELYDEGRIRWCRSAQGWLVSVDHKHLATETDFDAAIRASRERYFSGRLRRAEARR</sequence>
<dbReference type="RefSeq" id="WP_062608446.1">
    <property type="nucleotide sequence ID" value="NZ_FCOX02000028.1"/>
</dbReference>